<dbReference type="InterPro" id="IPR004705">
    <property type="entry name" value="Cation/H_exchanger_CPA1_bac"/>
</dbReference>
<gene>
    <name evidence="12" type="ORF">FDO65_03935</name>
</gene>
<evidence type="ECO:0000256" key="7">
    <source>
        <dbReference type="ARBA" id="ARBA00023065"/>
    </source>
</evidence>
<keyword evidence="8 10" id="KW-0472">Membrane</keyword>
<dbReference type="Gene3D" id="6.10.140.1330">
    <property type="match status" value="1"/>
</dbReference>
<dbReference type="EMBL" id="SZZH01000001">
    <property type="protein sequence ID" value="TKV62138.1"/>
    <property type="molecule type" value="Genomic_DNA"/>
</dbReference>
<feature type="transmembrane region" description="Helical" evidence="10">
    <location>
        <begin position="31"/>
        <end position="61"/>
    </location>
</feature>
<comment type="function">
    <text evidence="10">Na(+)/H(+) antiporter that extrudes sodium in exchange for external protons.</text>
</comment>
<evidence type="ECO:0000256" key="4">
    <source>
        <dbReference type="ARBA" id="ARBA00022692"/>
    </source>
</evidence>
<dbReference type="PROSITE" id="PS50271">
    <property type="entry name" value="ZF_UBP"/>
    <property type="match status" value="1"/>
</dbReference>
<protein>
    <submittedName>
        <fullName evidence="12">Na+/H+ antiporter</fullName>
    </submittedName>
</protein>
<sequence length="621" mass="66115">MSVALTVVALVAVGTAVSVLARRVNVPAPLLLVAIGIGASYLPFVPAIELTPELVLLGLLPPLLYSAAIRTPLTDLRANRRVIGLLAVGLVLFTTLVVGLVTWWILPVPFAAALAFGAVVAPPDAVAATAVARRIGLPRRIVTVLEGESLLNDATALVALRTAIAAVGGTVSVWSSGLDFAWAAAGGVLIGLVIAAVVAFVRRRIQDSVVDTAVSLLAPFLAYLPAEEVHASGVLAVVTTGLVLGHKAPVLQNATSRMNERINWSTIEFLLENAVFLLIGLQVHAIADGLRESDLSPLVIAGFCLAALVAVIVSRPLWVFPVRYLLLRPRMADGTAVPWANTAIVAWAGMRGVVTLAAAFVLPSTLPEVQVLILGAFVVTAGTLLLQGLSLPWLARRLRVRGPDPRQDALAEADITAAATTAGLAELDRLAREEDDPELLAKLRRRSEARANAVWERLGRPEAGETPSEAHRRLRLGMLAAERAAVLKIRDTGGVDSEVLSSVLADLDVEESMIEQATERAPSWADKPLTTPLRATSSCAELDAAGDWAEPQTTQGCVDCLVEGTRWVHLRLCLRCGFVGCCDSSVGRHAERHFHRTGHPVIRSFEPGEAWRWCYVHDLLG</sequence>
<feature type="transmembrane region" description="Helical" evidence="10">
    <location>
        <begin position="269"/>
        <end position="287"/>
    </location>
</feature>
<dbReference type="PANTHER" id="PTHR10110:SF86">
    <property type="entry name" value="SODIUM_HYDROGEN EXCHANGER 7"/>
    <property type="match status" value="1"/>
</dbReference>
<feature type="transmembrane region" description="Helical" evidence="10">
    <location>
        <begin position="299"/>
        <end position="318"/>
    </location>
</feature>
<keyword evidence="6 10" id="KW-0915">Sodium</keyword>
<evidence type="ECO:0000256" key="3">
    <source>
        <dbReference type="ARBA" id="ARBA00022475"/>
    </source>
</evidence>
<dbReference type="GO" id="GO:0008270">
    <property type="term" value="F:zinc ion binding"/>
    <property type="evidence" value="ECO:0007669"/>
    <property type="project" value="InterPro"/>
</dbReference>
<reference evidence="12 13" key="1">
    <citation type="submission" date="2019-05" db="EMBL/GenBank/DDBJ databases">
        <title>Nakamurella sp. N5BH11, whole genome shotgun sequence.</title>
        <authorList>
            <person name="Tuo L."/>
        </authorList>
    </citation>
    <scope>NUCLEOTIDE SEQUENCE [LARGE SCALE GENOMIC DNA]</scope>
    <source>
        <strain evidence="12 13">N5BH11</strain>
    </source>
</reference>
<keyword evidence="4 10" id="KW-0812">Transmembrane</keyword>
<keyword evidence="2 10" id="KW-0813">Transport</keyword>
<dbReference type="GO" id="GO:0015385">
    <property type="term" value="F:sodium:proton antiporter activity"/>
    <property type="evidence" value="ECO:0007669"/>
    <property type="project" value="InterPro"/>
</dbReference>
<feature type="domain" description="UBP-type" evidence="11">
    <location>
        <begin position="537"/>
        <end position="621"/>
    </location>
</feature>
<keyword evidence="3 10" id="KW-1003">Cell membrane</keyword>
<evidence type="ECO:0000256" key="8">
    <source>
        <dbReference type="ARBA" id="ARBA00023136"/>
    </source>
</evidence>
<evidence type="ECO:0000256" key="2">
    <source>
        <dbReference type="ARBA" id="ARBA00022448"/>
    </source>
</evidence>
<feature type="transmembrane region" description="Helical" evidence="10">
    <location>
        <begin position="180"/>
        <end position="201"/>
    </location>
</feature>
<keyword evidence="5 10" id="KW-1133">Transmembrane helix</keyword>
<evidence type="ECO:0000313" key="13">
    <source>
        <dbReference type="Proteomes" id="UP000306985"/>
    </source>
</evidence>
<accession>A0A4U6QPJ5</accession>
<dbReference type="PANTHER" id="PTHR10110">
    <property type="entry name" value="SODIUM/HYDROGEN EXCHANGER"/>
    <property type="match status" value="1"/>
</dbReference>
<feature type="transmembrane region" description="Helical" evidence="10">
    <location>
        <begin position="82"/>
        <end position="106"/>
    </location>
</feature>
<evidence type="ECO:0000313" key="12">
    <source>
        <dbReference type="EMBL" id="TKV62138.1"/>
    </source>
</evidence>
<evidence type="ECO:0000256" key="9">
    <source>
        <dbReference type="ARBA" id="ARBA00023201"/>
    </source>
</evidence>
<comment type="caution">
    <text evidence="10">Lacks conserved residue(s) required for the propagation of feature annotation.</text>
</comment>
<evidence type="ECO:0000256" key="1">
    <source>
        <dbReference type="ARBA" id="ARBA00004651"/>
    </source>
</evidence>
<dbReference type="NCBIfam" id="TIGR00831">
    <property type="entry name" value="a_cpa1"/>
    <property type="match status" value="1"/>
</dbReference>
<dbReference type="GO" id="GO:0098719">
    <property type="term" value="P:sodium ion import across plasma membrane"/>
    <property type="evidence" value="ECO:0007669"/>
    <property type="project" value="TreeGrafter"/>
</dbReference>
<evidence type="ECO:0000256" key="10">
    <source>
        <dbReference type="RuleBase" id="RU366002"/>
    </source>
</evidence>
<organism evidence="12 13">
    <name type="scientific">Nakamurella flava</name>
    <dbReference type="NCBI Taxonomy" id="2576308"/>
    <lineage>
        <taxon>Bacteria</taxon>
        <taxon>Bacillati</taxon>
        <taxon>Actinomycetota</taxon>
        <taxon>Actinomycetes</taxon>
        <taxon>Nakamurellales</taxon>
        <taxon>Nakamurellaceae</taxon>
        <taxon>Nakamurella</taxon>
    </lineage>
</organism>
<keyword evidence="10" id="KW-0050">Antiport</keyword>
<feature type="transmembrane region" description="Helical" evidence="10">
    <location>
        <begin position="154"/>
        <end position="174"/>
    </location>
</feature>
<keyword evidence="7 10" id="KW-0406">Ion transport</keyword>
<comment type="subcellular location">
    <subcellularLocation>
        <location evidence="1 10">Cell membrane</location>
        <topology evidence="1 10">Multi-pass membrane protein</topology>
    </subcellularLocation>
</comment>
<dbReference type="AlphaFoldDB" id="A0A4U6QPJ5"/>
<dbReference type="Gene3D" id="3.30.40.10">
    <property type="entry name" value="Zinc/RING finger domain, C3HC4 (zinc finger)"/>
    <property type="match status" value="1"/>
</dbReference>
<dbReference type="InterPro" id="IPR013083">
    <property type="entry name" value="Znf_RING/FYVE/PHD"/>
</dbReference>
<comment type="similarity">
    <text evidence="10">Belongs to the monovalent cation:proton antiporter 1 (CPA1) transporter (TC 2.A.36) family.</text>
</comment>
<feature type="transmembrane region" description="Helical" evidence="10">
    <location>
        <begin position="369"/>
        <end position="391"/>
    </location>
</feature>
<dbReference type="GO" id="GO:0051453">
    <property type="term" value="P:regulation of intracellular pH"/>
    <property type="evidence" value="ECO:0007669"/>
    <property type="project" value="TreeGrafter"/>
</dbReference>
<dbReference type="Proteomes" id="UP000306985">
    <property type="component" value="Unassembled WGS sequence"/>
</dbReference>
<feature type="transmembrane region" description="Helical" evidence="10">
    <location>
        <begin position="112"/>
        <end position="133"/>
    </location>
</feature>
<dbReference type="SUPFAM" id="SSF57850">
    <property type="entry name" value="RING/U-box"/>
    <property type="match status" value="1"/>
</dbReference>
<evidence type="ECO:0000256" key="5">
    <source>
        <dbReference type="ARBA" id="ARBA00022989"/>
    </source>
</evidence>
<dbReference type="InterPro" id="IPR006153">
    <property type="entry name" value="Cation/H_exchanger_TM"/>
</dbReference>
<keyword evidence="13" id="KW-1185">Reference proteome</keyword>
<dbReference type="InterPro" id="IPR018422">
    <property type="entry name" value="Cation/H_exchanger_CPA1"/>
</dbReference>
<comment type="caution">
    <text evidence="12">The sequence shown here is derived from an EMBL/GenBank/DDBJ whole genome shotgun (WGS) entry which is preliminary data.</text>
</comment>
<name>A0A4U6QPJ5_9ACTN</name>
<dbReference type="Pfam" id="PF02148">
    <property type="entry name" value="zf-UBP"/>
    <property type="match status" value="1"/>
</dbReference>
<evidence type="ECO:0000259" key="11">
    <source>
        <dbReference type="PROSITE" id="PS50271"/>
    </source>
</evidence>
<dbReference type="GO" id="GO:0005886">
    <property type="term" value="C:plasma membrane"/>
    <property type="evidence" value="ECO:0007669"/>
    <property type="project" value="UniProtKB-SubCell"/>
</dbReference>
<dbReference type="InterPro" id="IPR001607">
    <property type="entry name" value="Znf_UBP"/>
</dbReference>
<evidence type="ECO:0000256" key="6">
    <source>
        <dbReference type="ARBA" id="ARBA00023053"/>
    </source>
</evidence>
<dbReference type="Pfam" id="PF00999">
    <property type="entry name" value="Na_H_Exchanger"/>
    <property type="match status" value="1"/>
</dbReference>
<dbReference type="GO" id="GO:0015386">
    <property type="term" value="F:potassium:proton antiporter activity"/>
    <property type="evidence" value="ECO:0007669"/>
    <property type="project" value="TreeGrafter"/>
</dbReference>
<dbReference type="OrthoDB" id="57886at2"/>
<keyword evidence="9 10" id="KW-0739">Sodium transport</keyword>
<proteinExistence type="inferred from homology"/>
<feature type="transmembrane region" description="Helical" evidence="10">
    <location>
        <begin position="339"/>
        <end position="363"/>
    </location>
</feature>